<gene>
    <name evidence="2" type="ORF">RAK27_02295</name>
</gene>
<dbReference type="SUPFAM" id="SSF56801">
    <property type="entry name" value="Acetyl-CoA synthetase-like"/>
    <property type="match status" value="1"/>
</dbReference>
<evidence type="ECO:0000313" key="3">
    <source>
        <dbReference type="Proteomes" id="UP001290462"/>
    </source>
</evidence>
<organism evidence="2 3">
    <name type="scientific">Carnobacterium maltaromaticum</name>
    <name type="common">Carnobacterium piscicola</name>
    <dbReference type="NCBI Taxonomy" id="2751"/>
    <lineage>
        <taxon>Bacteria</taxon>
        <taxon>Bacillati</taxon>
        <taxon>Bacillota</taxon>
        <taxon>Bacilli</taxon>
        <taxon>Lactobacillales</taxon>
        <taxon>Carnobacteriaceae</taxon>
        <taxon>Carnobacterium</taxon>
    </lineage>
</organism>
<dbReference type="PANTHER" id="PTHR24096">
    <property type="entry name" value="LONG-CHAIN-FATTY-ACID--COA LIGASE"/>
    <property type="match status" value="1"/>
</dbReference>
<feature type="domain" description="AMP-dependent synthetase/ligase" evidence="1">
    <location>
        <begin position="121"/>
        <end position="302"/>
    </location>
</feature>
<sequence length="428" mass="48612">MDLYNYIFKNQSHNKVAIIYQGKKVTYGKLIKKISEQSERISKLEENIFFILESNPLNTLVYLFAVLKSKKKVVLINPLLAEKIDISELGYSKSILIKEEKLIPIKMNSQNENNFENINLLTSGSTGTPKICPIPDSVIRNKVKIVSNDFFEDYQEINEILIFPVCSVTALMIQIFPTLLRNGTVLIVENLNTIPNLIEKYKINFIGLTPTLFELLYRKNKKIFNTVDNIFLGGEPISFNATKQVAQSLRNSSVIVGYGLTEAAGAVSYGNIIDLPNNSVGKIMTGTRVRVKKLNNNQMHGEIQVNNVIQNIWIDTGDIGYIEKDYLFVIDRKKNIVIVSGKKIYPNLVRDKVMEIQNIDDVLVYGINSETTGEAIAIDIITDVDYITLTKYLKQKLTLQEFPKKINYVTSLNILKSLKKEIKNETIK</sequence>
<evidence type="ECO:0000313" key="2">
    <source>
        <dbReference type="EMBL" id="MDZ5757487.1"/>
    </source>
</evidence>
<dbReference type="Pfam" id="PF00501">
    <property type="entry name" value="AMP-binding"/>
    <property type="match status" value="1"/>
</dbReference>
<name>A0AAW9K241_CARML</name>
<proteinExistence type="predicted"/>
<comment type="caution">
    <text evidence="2">The sequence shown here is derived from an EMBL/GenBank/DDBJ whole genome shotgun (WGS) entry which is preliminary data.</text>
</comment>
<evidence type="ECO:0000259" key="1">
    <source>
        <dbReference type="Pfam" id="PF00501"/>
    </source>
</evidence>
<dbReference type="InterPro" id="IPR042099">
    <property type="entry name" value="ANL_N_sf"/>
</dbReference>
<dbReference type="Gene3D" id="3.30.300.30">
    <property type="match status" value="1"/>
</dbReference>
<protein>
    <submittedName>
        <fullName evidence="2">AMP-binding protein</fullName>
    </submittedName>
</protein>
<accession>A0AAW9K241</accession>
<dbReference type="Proteomes" id="UP001290462">
    <property type="component" value="Unassembled WGS sequence"/>
</dbReference>
<dbReference type="InterPro" id="IPR000873">
    <property type="entry name" value="AMP-dep_synth/lig_dom"/>
</dbReference>
<dbReference type="InterPro" id="IPR045851">
    <property type="entry name" value="AMP-bd_C_sf"/>
</dbReference>
<dbReference type="GO" id="GO:0016405">
    <property type="term" value="F:CoA-ligase activity"/>
    <property type="evidence" value="ECO:0007669"/>
    <property type="project" value="TreeGrafter"/>
</dbReference>
<dbReference type="RefSeq" id="WP_322808399.1">
    <property type="nucleotide sequence ID" value="NZ_JAVBVO010000001.1"/>
</dbReference>
<dbReference type="EMBL" id="JAVBVO010000001">
    <property type="protein sequence ID" value="MDZ5757487.1"/>
    <property type="molecule type" value="Genomic_DNA"/>
</dbReference>
<dbReference type="Gene3D" id="3.40.50.12780">
    <property type="entry name" value="N-terminal domain of ligase-like"/>
    <property type="match status" value="1"/>
</dbReference>
<dbReference type="AlphaFoldDB" id="A0AAW9K241"/>
<reference evidence="2" key="1">
    <citation type="submission" date="2023-08" db="EMBL/GenBank/DDBJ databases">
        <title>Genomic characterization of piscicolin 126 produced by Carnobacterium maltaromaticum CM22 strain isolated from salmon (Salmo salar).</title>
        <authorList>
            <person name="Gonzalez-Gragera E."/>
            <person name="Garcia-Lopez J.D."/>
            <person name="Teso-Perez C."/>
            <person name="Gimenez-Hernandez I."/>
            <person name="Peralta-Sanchez J.M."/>
            <person name="Valdivia E."/>
            <person name="Montalban-Lopez M."/>
            <person name="Martin-Platero A.M."/>
            <person name="Banos A."/>
            <person name="Martinez-Bueno M."/>
        </authorList>
    </citation>
    <scope>NUCLEOTIDE SEQUENCE</scope>
    <source>
        <strain evidence="2">CM22</strain>
    </source>
</reference>